<dbReference type="GO" id="GO:0005975">
    <property type="term" value="P:carbohydrate metabolic process"/>
    <property type="evidence" value="ECO:0007669"/>
    <property type="project" value="InterPro"/>
</dbReference>
<evidence type="ECO:0000256" key="11">
    <source>
        <dbReference type="PIRSR" id="PIRSR001084-3"/>
    </source>
</evidence>
<evidence type="ECO:0000256" key="1">
    <source>
        <dbReference type="ARBA" id="ARBA00001412"/>
    </source>
</evidence>
<dbReference type="Pfam" id="PF08532">
    <property type="entry name" value="Glyco_hydro_42M"/>
    <property type="match status" value="1"/>
</dbReference>
<evidence type="ECO:0000313" key="14">
    <source>
        <dbReference type="EMBL" id="SMX43163.1"/>
    </source>
</evidence>
<comment type="similarity">
    <text evidence="2 8">Belongs to the glycosyl hydrolase 42 family.</text>
</comment>
<dbReference type="InterPro" id="IPR029062">
    <property type="entry name" value="Class_I_gatase-like"/>
</dbReference>
<dbReference type="EC" id="3.2.1.23" evidence="3 8"/>
<dbReference type="InterPro" id="IPR003476">
    <property type="entry name" value="Glyco_hydro_42"/>
</dbReference>
<dbReference type="Gene3D" id="3.20.20.80">
    <property type="entry name" value="Glycosidases"/>
    <property type="match status" value="1"/>
</dbReference>
<proteinExistence type="inferred from homology"/>
<evidence type="ECO:0000256" key="10">
    <source>
        <dbReference type="PIRSR" id="PIRSR001084-2"/>
    </source>
</evidence>
<feature type="active site" description="Nucleophile" evidence="9">
    <location>
        <position position="324"/>
    </location>
</feature>
<keyword evidence="6 11" id="KW-0862">Zinc</keyword>
<dbReference type="GO" id="GO:0004565">
    <property type="term" value="F:beta-galactosidase activity"/>
    <property type="evidence" value="ECO:0007669"/>
    <property type="project" value="UniProtKB-EC"/>
</dbReference>
<dbReference type="RefSeq" id="WP_097805092.1">
    <property type="nucleotide sequence ID" value="NZ_FXYH01000009.1"/>
</dbReference>
<evidence type="ECO:0000256" key="9">
    <source>
        <dbReference type="PIRSR" id="PIRSR001084-1"/>
    </source>
</evidence>
<evidence type="ECO:0000256" key="2">
    <source>
        <dbReference type="ARBA" id="ARBA00005940"/>
    </source>
</evidence>
<dbReference type="InterPro" id="IPR017853">
    <property type="entry name" value="GH"/>
</dbReference>
<feature type="active site" description="Proton donor" evidence="9">
    <location>
        <position position="144"/>
    </location>
</feature>
<dbReference type="PIRSF" id="PIRSF001084">
    <property type="entry name" value="B-galactosidase"/>
    <property type="match status" value="1"/>
</dbReference>
<accession>A0A238KK61</accession>
<evidence type="ECO:0000256" key="4">
    <source>
        <dbReference type="ARBA" id="ARBA00022723"/>
    </source>
</evidence>
<reference evidence="14 15" key="1">
    <citation type="submission" date="2017-05" db="EMBL/GenBank/DDBJ databases">
        <authorList>
            <person name="Song R."/>
            <person name="Chenine A.L."/>
            <person name="Ruprecht R.M."/>
        </authorList>
    </citation>
    <scope>NUCLEOTIDE SEQUENCE [LARGE SCALE GENOMIC DNA]</scope>
    <source>
        <strain evidence="14 15">CECT 8663</strain>
    </source>
</reference>
<evidence type="ECO:0000259" key="13">
    <source>
        <dbReference type="Pfam" id="PF08532"/>
    </source>
</evidence>
<evidence type="ECO:0000256" key="8">
    <source>
        <dbReference type="PIRNR" id="PIRNR001084"/>
    </source>
</evidence>
<feature type="binding site" evidence="10">
    <location>
        <position position="143"/>
    </location>
    <ligand>
        <name>substrate</name>
    </ligand>
</feature>
<dbReference type="SUPFAM" id="SSF51445">
    <property type="entry name" value="(Trans)glycosidases"/>
    <property type="match status" value="1"/>
</dbReference>
<evidence type="ECO:0000256" key="3">
    <source>
        <dbReference type="ARBA" id="ARBA00012756"/>
    </source>
</evidence>
<feature type="binding site" evidence="10">
    <location>
        <position position="332"/>
    </location>
    <ligand>
        <name>substrate</name>
    </ligand>
</feature>
<feature type="binding site" evidence="11">
    <location>
        <position position="109"/>
    </location>
    <ligand>
        <name>Zn(2+)</name>
        <dbReference type="ChEBI" id="CHEBI:29105"/>
    </ligand>
</feature>
<organism evidence="14 15">
    <name type="scientific">Pelagimonas varians</name>
    <dbReference type="NCBI Taxonomy" id="696760"/>
    <lineage>
        <taxon>Bacteria</taxon>
        <taxon>Pseudomonadati</taxon>
        <taxon>Pseudomonadota</taxon>
        <taxon>Alphaproteobacteria</taxon>
        <taxon>Rhodobacterales</taxon>
        <taxon>Roseobacteraceae</taxon>
        <taxon>Pelagimonas</taxon>
    </lineage>
</organism>
<evidence type="ECO:0000313" key="15">
    <source>
        <dbReference type="Proteomes" id="UP000220836"/>
    </source>
</evidence>
<dbReference type="Proteomes" id="UP000220836">
    <property type="component" value="Unassembled WGS sequence"/>
</dbReference>
<evidence type="ECO:0000256" key="6">
    <source>
        <dbReference type="ARBA" id="ARBA00022833"/>
    </source>
</evidence>
<dbReference type="AlphaFoldDB" id="A0A238KK61"/>
<dbReference type="GO" id="GO:0009341">
    <property type="term" value="C:beta-galactosidase complex"/>
    <property type="evidence" value="ECO:0007669"/>
    <property type="project" value="InterPro"/>
</dbReference>
<dbReference type="EMBL" id="FXYH01000009">
    <property type="protein sequence ID" value="SMX43163.1"/>
    <property type="molecule type" value="Genomic_DNA"/>
</dbReference>
<comment type="catalytic activity">
    <reaction evidence="1 8">
        <text>Hydrolysis of terminal non-reducing beta-D-galactose residues in beta-D-galactosides.</text>
        <dbReference type="EC" id="3.2.1.23"/>
    </reaction>
</comment>
<keyword evidence="5 8" id="KW-0378">Hydrolase</keyword>
<gene>
    <name evidence="14" type="ORF">PEV8663_02603</name>
</gene>
<keyword evidence="15" id="KW-1185">Reference proteome</keyword>
<feature type="domain" description="Glycoside hydrolase family 42 N-terminal" evidence="12">
    <location>
        <begin position="8"/>
        <end position="399"/>
    </location>
</feature>
<keyword evidence="4 11" id="KW-0479">Metal-binding</keyword>
<dbReference type="InterPro" id="IPR013738">
    <property type="entry name" value="Beta_galactosidase_Trimer"/>
</dbReference>
<dbReference type="PANTHER" id="PTHR36447:SF2">
    <property type="entry name" value="BETA-GALACTOSIDASE YESZ"/>
    <property type="match status" value="1"/>
</dbReference>
<feature type="binding site" evidence="10">
    <location>
        <position position="105"/>
    </location>
    <ligand>
        <name>substrate</name>
    </ligand>
</feature>
<dbReference type="CDD" id="cd03143">
    <property type="entry name" value="A4_beta-galactosidase_middle_domain"/>
    <property type="match status" value="1"/>
</dbReference>
<evidence type="ECO:0000256" key="7">
    <source>
        <dbReference type="ARBA" id="ARBA00023295"/>
    </source>
</evidence>
<evidence type="ECO:0000256" key="5">
    <source>
        <dbReference type="ARBA" id="ARBA00022801"/>
    </source>
</evidence>
<dbReference type="InterPro" id="IPR013529">
    <property type="entry name" value="Glyco_hydro_42_N"/>
</dbReference>
<keyword evidence="7 8" id="KW-0326">Glycosidase</keyword>
<dbReference type="GO" id="GO:0046872">
    <property type="term" value="F:metal ion binding"/>
    <property type="evidence" value="ECO:0007669"/>
    <property type="project" value="UniProtKB-KW"/>
</dbReference>
<evidence type="ECO:0000259" key="12">
    <source>
        <dbReference type="Pfam" id="PF02449"/>
    </source>
</evidence>
<dbReference type="SUPFAM" id="SSF52317">
    <property type="entry name" value="Class I glutamine amidotransferase-like"/>
    <property type="match status" value="1"/>
</dbReference>
<dbReference type="PANTHER" id="PTHR36447">
    <property type="entry name" value="BETA-GALACTOSIDASE GANA"/>
    <property type="match status" value="1"/>
</dbReference>
<protein>
    <recommendedName>
        <fullName evidence="3 8">Beta-galactosidase</fullName>
        <shortName evidence="8">Beta-gal</shortName>
        <ecNumber evidence="3 8">3.2.1.23</ecNumber>
    </recommendedName>
</protein>
<name>A0A238KK61_9RHOB</name>
<sequence>MKRTLGTCYYPEHWPEEIWQQDAARMVEAGLTWVRVGEFAWSRIESTPGDLQWGWLDRAIEVLGNAGLQVVLGTPTATPPRWVLDKYPDMLAVDENGNPRKFGSRRHYCFSHFGYLQECRRIVTLMAERYGRNPYVAAWQTDNEYGCHDTTISYSDAARLAFRDWLRARYDNIEALNAAWGNIFWSMEYNSFDQIDLPNLTVTEANPAHRLAFHRFSSDQVVVFNRAQTDIIRVHSGTPIAHNYMGKITDFDHYDVGADLDIASWDSYPLGFLEDRVGAAPDQQVAYARQGDPDFQAFHHDLYRAVGAAKGNKPVQEGRWWVMEQQPGPVNWAPYNPAPLPGMVRLWTWEAFAHGAEAVCYFRWRQAPFAQEQLHAGMLRPDSQDAPAIHEARQVRDELVEAPEVQSKQAPVALVFDYVSEWMWKVQPQGQGLSYFTLVLDTYRALRRAGLTVDVVPLRPDAFSGYKAVFAPGLMYLPDAVKAALTQSDAQVVLGPRSGARDADFVMPHAPLPPAIPGLDVTVSRLETLRPDMPVALDGGGAITGYLEEIEGTGDVLLKTGAGTPVALRNGHLTYMAGWGDAECMDRLIARIGADAALTIRKLPTGLRTRDTETERFWFNHTTVPIEFEGFSLPPAGVLRIPLA</sequence>
<feature type="domain" description="Beta-galactosidase trimerisation" evidence="13">
    <location>
        <begin position="410"/>
        <end position="598"/>
    </location>
</feature>
<dbReference type="OrthoDB" id="9800974at2"/>
<dbReference type="Pfam" id="PF02449">
    <property type="entry name" value="Glyco_hydro_42"/>
    <property type="match status" value="1"/>
</dbReference>
<dbReference type="Gene3D" id="3.40.50.880">
    <property type="match status" value="1"/>
</dbReference>